<proteinExistence type="predicted"/>
<sequence length="60" mass="6991">MRSGVSLGDWRRGDFVAEAWSWCDTFTPPSPDQPSKLMTLLPERCHQLWREPGYFHPGWA</sequence>
<protein>
    <submittedName>
        <fullName evidence="1">Uncharacterized protein</fullName>
    </submittedName>
</protein>
<dbReference type="EMBL" id="AP012057">
    <property type="protein sequence ID" value="BAN02155.1"/>
    <property type="molecule type" value="Genomic_DNA"/>
</dbReference>
<dbReference type="AlphaFoldDB" id="A0A6C7EAK3"/>
<organism evidence="1 2">
    <name type="scientific">Ilumatobacter coccineus (strain NBRC 103263 / KCTC 29153 / YM16-304)</name>
    <dbReference type="NCBI Taxonomy" id="1313172"/>
    <lineage>
        <taxon>Bacteria</taxon>
        <taxon>Bacillati</taxon>
        <taxon>Actinomycetota</taxon>
        <taxon>Acidimicrobiia</taxon>
        <taxon>Acidimicrobiales</taxon>
        <taxon>Ilumatobacteraceae</taxon>
        <taxon>Ilumatobacter</taxon>
    </lineage>
</organism>
<accession>A0A6C7EAK3</accession>
<evidence type="ECO:0000313" key="2">
    <source>
        <dbReference type="Proteomes" id="UP000011863"/>
    </source>
</evidence>
<gene>
    <name evidence="1" type="ORF">YM304_18410</name>
</gene>
<reference evidence="1 2" key="1">
    <citation type="journal article" date="2013" name="Int. J. Syst. Evol. Microbiol.">
        <title>Ilumatobacter nonamiense sp. nov. and Ilumatobacter coccineum sp. nov., isolated from seashore sand.</title>
        <authorList>
            <person name="Matsumoto A."/>
            <person name="Kasai H."/>
            <person name="Matsuo Y."/>
            <person name="Shizuri Y."/>
            <person name="Ichikawa N."/>
            <person name="Fujita N."/>
            <person name="Omura S."/>
            <person name="Takahashi Y."/>
        </authorList>
    </citation>
    <scope>NUCLEOTIDE SEQUENCE [LARGE SCALE GENOMIC DNA]</scope>
    <source>
        <strain evidence="2">NBRC 103263 / KCTC 29153 / YM16-304</strain>
    </source>
</reference>
<name>A0A6C7EAK3_ILUCY</name>
<evidence type="ECO:0000313" key="1">
    <source>
        <dbReference type="EMBL" id="BAN02155.1"/>
    </source>
</evidence>
<dbReference type="Proteomes" id="UP000011863">
    <property type="component" value="Chromosome"/>
</dbReference>
<keyword evidence="2" id="KW-1185">Reference proteome</keyword>
<dbReference type="KEGG" id="aym:YM304_18410"/>